<proteinExistence type="predicted"/>
<dbReference type="EMBL" id="CAJHNJ030000059">
    <property type="protein sequence ID" value="CAG9133276.1"/>
    <property type="molecule type" value="Genomic_DNA"/>
</dbReference>
<protein>
    <submittedName>
        <fullName evidence="2">(diamondback moth) hypothetical protein</fullName>
    </submittedName>
</protein>
<evidence type="ECO:0000256" key="1">
    <source>
        <dbReference type="SAM" id="MobiDB-lite"/>
    </source>
</evidence>
<feature type="region of interest" description="Disordered" evidence="1">
    <location>
        <begin position="133"/>
        <end position="177"/>
    </location>
</feature>
<dbReference type="AlphaFoldDB" id="A0A8S4FYR7"/>
<keyword evidence="3" id="KW-1185">Reference proteome</keyword>
<comment type="caution">
    <text evidence="2">The sequence shown here is derived from an EMBL/GenBank/DDBJ whole genome shotgun (WGS) entry which is preliminary data.</text>
</comment>
<evidence type="ECO:0000313" key="2">
    <source>
        <dbReference type="EMBL" id="CAG9133276.1"/>
    </source>
</evidence>
<feature type="compositionally biased region" description="Basic and acidic residues" evidence="1">
    <location>
        <begin position="152"/>
        <end position="167"/>
    </location>
</feature>
<dbReference type="Proteomes" id="UP000653454">
    <property type="component" value="Unassembled WGS sequence"/>
</dbReference>
<reference evidence="2" key="1">
    <citation type="submission" date="2020-11" db="EMBL/GenBank/DDBJ databases">
        <authorList>
            <person name="Whiteford S."/>
        </authorList>
    </citation>
    <scope>NUCLEOTIDE SEQUENCE</scope>
</reference>
<gene>
    <name evidence="2" type="ORF">PLXY2_LOCUS11551</name>
</gene>
<feature type="compositionally biased region" description="Basic residues" evidence="1">
    <location>
        <begin position="138"/>
        <end position="151"/>
    </location>
</feature>
<organism evidence="2 3">
    <name type="scientific">Plutella xylostella</name>
    <name type="common">Diamondback moth</name>
    <name type="synonym">Plutella maculipennis</name>
    <dbReference type="NCBI Taxonomy" id="51655"/>
    <lineage>
        <taxon>Eukaryota</taxon>
        <taxon>Metazoa</taxon>
        <taxon>Ecdysozoa</taxon>
        <taxon>Arthropoda</taxon>
        <taxon>Hexapoda</taxon>
        <taxon>Insecta</taxon>
        <taxon>Pterygota</taxon>
        <taxon>Neoptera</taxon>
        <taxon>Endopterygota</taxon>
        <taxon>Lepidoptera</taxon>
        <taxon>Glossata</taxon>
        <taxon>Ditrysia</taxon>
        <taxon>Yponomeutoidea</taxon>
        <taxon>Plutellidae</taxon>
        <taxon>Plutella</taxon>
    </lineage>
</organism>
<accession>A0A8S4FYR7</accession>
<evidence type="ECO:0000313" key="3">
    <source>
        <dbReference type="Proteomes" id="UP000653454"/>
    </source>
</evidence>
<name>A0A8S4FYR7_PLUXY</name>
<sequence length="203" mass="22424">MPVSCATQARYCVRGVTCGRTTAESLGARSGGLAVTSRGAGEGEGERAWCTCAATTAQGDPRRSASPQVIRRLTLTYTARSFHSSTSLPHRVRSSRAIRQFCETVHKRHHPVDANGPRSSTPVSDGVAETNQYASTTRRLHDHSTSRRKLHHYEARENEDTGVERSSPRTVQDASLPQAKYPFYKRSRFFQTSSLIQNTLSTE</sequence>